<comment type="caution">
    <text evidence="2">The sequence shown here is derived from an EMBL/GenBank/DDBJ whole genome shotgun (WGS) entry which is preliminary data.</text>
</comment>
<accession>A0A9P0LUG3</accession>
<dbReference type="EMBL" id="CAKOFQ010008764">
    <property type="protein sequence ID" value="CAH2015870.1"/>
    <property type="molecule type" value="Genomic_DNA"/>
</dbReference>
<dbReference type="AlphaFoldDB" id="A0A9P0LUG3"/>
<evidence type="ECO:0000313" key="2">
    <source>
        <dbReference type="EMBL" id="CAH2001963.1"/>
    </source>
</evidence>
<protein>
    <recommendedName>
        <fullName evidence="5">Retrovirus-related Pol polyprotein from transposon TNT 1-94</fullName>
    </recommendedName>
</protein>
<organism evidence="2 4">
    <name type="scientific">Acanthoscelides obtectus</name>
    <name type="common">Bean weevil</name>
    <name type="synonym">Bruchus obtectus</name>
    <dbReference type="NCBI Taxonomy" id="200917"/>
    <lineage>
        <taxon>Eukaryota</taxon>
        <taxon>Metazoa</taxon>
        <taxon>Ecdysozoa</taxon>
        <taxon>Arthropoda</taxon>
        <taxon>Hexapoda</taxon>
        <taxon>Insecta</taxon>
        <taxon>Pterygota</taxon>
        <taxon>Neoptera</taxon>
        <taxon>Endopterygota</taxon>
        <taxon>Coleoptera</taxon>
        <taxon>Polyphaga</taxon>
        <taxon>Cucujiformia</taxon>
        <taxon>Chrysomeloidea</taxon>
        <taxon>Chrysomelidae</taxon>
        <taxon>Bruchinae</taxon>
        <taxon>Bruchini</taxon>
        <taxon>Acanthoscelides</taxon>
    </lineage>
</organism>
<feature type="region of interest" description="Disordered" evidence="1">
    <location>
        <begin position="193"/>
        <end position="218"/>
    </location>
</feature>
<keyword evidence="4" id="KW-1185">Reference proteome</keyword>
<evidence type="ECO:0008006" key="5">
    <source>
        <dbReference type="Google" id="ProtNLM"/>
    </source>
</evidence>
<dbReference type="Proteomes" id="UP001152888">
    <property type="component" value="Unassembled WGS sequence"/>
</dbReference>
<evidence type="ECO:0000313" key="4">
    <source>
        <dbReference type="Proteomes" id="UP001152888"/>
    </source>
</evidence>
<dbReference type="PANTHER" id="PTHR47481">
    <property type="match status" value="1"/>
</dbReference>
<evidence type="ECO:0000313" key="3">
    <source>
        <dbReference type="EMBL" id="CAH2015870.1"/>
    </source>
</evidence>
<dbReference type="PANTHER" id="PTHR47481:SF31">
    <property type="entry name" value="OS01G0873500 PROTEIN"/>
    <property type="match status" value="1"/>
</dbReference>
<proteinExistence type="predicted"/>
<dbReference type="Pfam" id="PF14223">
    <property type="entry name" value="Retrotran_gag_2"/>
    <property type="match status" value="1"/>
</dbReference>
<dbReference type="OrthoDB" id="6344460at2759"/>
<evidence type="ECO:0000256" key="1">
    <source>
        <dbReference type="SAM" id="MobiDB-lite"/>
    </source>
</evidence>
<dbReference type="EMBL" id="CAKOFQ010007477">
    <property type="protein sequence ID" value="CAH2001963.1"/>
    <property type="molecule type" value="Genomic_DNA"/>
</dbReference>
<gene>
    <name evidence="2" type="ORF">ACAOBT_LOCUS26545</name>
    <name evidence="3" type="ORF">ACAOBT_LOCUS35003</name>
</gene>
<reference evidence="2" key="1">
    <citation type="submission" date="2022-03" db="EMBL/GenBank/DDBJ databases">
        <authorList>
            <person name="Sayadi A."/>
        </authorList>
    </citation>
    <scope>NUCLEOTIDE SEQUENCE</scope>
</reference>
<sequence>MSSTYLANLPKLKGRENFEDWAFAIENLLVLEGAEQFIKQEGTDAEARLLDARTRAKLALTVDSSLFVHIKETKTTKELWTKLHSLFDDSGFSRRITLLRHLISLRLENYENMTNYVTQIVETSQRLCGTGFEINDEWVGSLLLAGLPERFMPMIMAIEYSGIMITADSIKSKLLDMETIDSTETTNSALAIRTSKKKKSQNQNGNTGRHGCQQSVKL</sequence>
<name>A0A9P0LUG3_ACAOB</name>